<feature type="transmembrane region" description="Helical" evidence="2">
    <location>
        <begin position="130"/>
        <end position="155"/>
    </location>
</feature>
<keyword evidence="2" id="KW-1133">Transmembrane helix</keyword>
<dbReference type="KEGG" id="cvn:111127608"/>
<evidence type="ECO:0000313" key="4">
    <source>
        <dbReference type="Proteomes" id="UP000694844"/>
    </source>
</evidence>
<dbReference type="InterPro" id="IPR009635">
    <property type="entry name" value="NPDC1"/>
</dbReference>
<dbReference type="PANTHER" id="PTHR23352:SF2">
    <property type="entry name" value="NEURAL PROLIFERATION DIFFERENTIATION AND CONTROL PROTEIN 1"/>
    <property type="match status" value="1"/>
</dbReference>
<keyword evidence="3" id="KW-0732">Signal</keyword>
<feature type="compositionally biased region" description="Low complexity" evidence="1">
    <location>
        <begin position="261"/>
        <end position="271"/>
    </location>
</feature>
<dbReference type="OrthoDB" id="6270617at2759"/>
<accession>A0A8B8DLC3</accession>
<dbReference type="RefSeq" id="XP_022328573.1">
    <property type="nucleotide sequence ID" value="XM_022472865.1"/>
</dbReference>
<feature type="compositionally biased region" description="Acidic residues" evidence="1">
    <location>
        <begin position="222"/>
        <end position="234"/>
    </location>
</feature>
<sequence length="277" mass="30361">MIINRFILGLIVVLSVNVCQSVPNRYDDEELIKLLKKYEDLDIGDGIKLRDLVDNGYRGLDKSSKVKAEDAGIDLAAEDPDEVKVETTKAVTSEETTTTPHPMPKAPQPHVQPDPDSKEKPLIPLSKDSMLFIGIVTACSLAGFVGLLMAGVCWYKLHKNAKAASEVDYPAYGVTGPAKERVGPGPGDRKLAQSAQMYHYQHQKQQMIAMEKANGEMKNDASEDESDEENEEGDYTVYECPGLAPPGEVMEVRNPMFSAETPTGTQPTNTPQDPPQQ</sequence>
<keyword evidence="4" id="KW-1185">Reference proteome</keyword>
<dbReference type="AlphaFoldDB" id="A0A8B8DLC3"/>
<reference evidence="5" key="1">
    <citation type="submission" date="2025-08" db="UniProtKB">
        <authorList>
            <consortium name="RefSeq"/>
        </authorList>
    </citation>
    <scope>IDENTIFICATION</scope>
    <source>
        <tissue evidence="5">Whole sample</tissue>
    </source>
</reference>
<feature type="region of interest" description="Disordered" evidence="1">
    <location>
        <begin position="83"/>
        <end position="122"/>
    </location>
</feature>
<dbReference type="GeneID" id="111127608"/>
<feature type="region of interest" description="Disordered" evidence="1">
    <location>
        <begin position="215"/>
        <end position="277"/>
    </location>
</feature>
<evidence type="ECO:0000256" key="3">
    <source>
        <dbReference type="SAM" id="SignalP"/>
    </source>
</evidence>
<dbReference type="GO" id="GO:0016020">
    <property type="term" value="C:membrane"/>
    <property type="evidence" value="ECO:0007669"/>
    <property type="project" value="InterPro"/>
</dbReference>
<keyword evidence="2" id="KW-0812">Transmembrane</keyword>
<dbReference type="Proteomes" id="UP000694844">
    <property type="component" value="Chromosome 3"/>
</dbReference>
<protein>
    <submittedName>
        <fullName evidence="5">Neural proliferation differentiation and control protein 1-like</fullName>
    </submittedName>
</protein>
<organism evidence="4 5">
    <name type="scientific">Crassostrea virginica</name>
    <name type="common">Eastern oyster</name>
    <dbReference type="NCBI Taxonomy" id="6565"/>
    <lineage>
        <taxon>Eukaryota</taxon>
        <taxon>Metazoa</taxon>
        <taxon>Spiralia</taxon>
        <taxon>Lophotrochozoa</taxon>
        <taxon>Mollusca</taxon>
        <taxon>Bivalvia</taxon>
        <taxon>Autobranchia</taxon>
        <taxon>Pteriomorphia</taxon>
        <taxon>Ostreida</taxon>
        <taxon>Ostreoidea</taxon>
        <taxon>Ostreidae</taxon>
        <taxon>Crassostrea</taxon>
    </lineage>
</organism>
<feature type="signal peptide" evidence="3">
    <location>
        <begin position="1"/>
        <end position="21"/>
    </location>
</feature>
<feature type="compositionally biased region" description="Pro residues" evidence="1">
    <location>
        <begin position="101"/>
        <end position="112"/>
    </location>
</feature>
<evidence type="ECO:0000256" key="1">
    <source>
        <dbReference type="SAM" id="MobiDB-lite"/>
    </source>
</evidence>
<proteinExistence type="predicted"/>
<gene>
    <name evidence="5" type="primary">LOC111127608</name>
</gene>
<evidence type="ECO:0000313" key="5">
    <source>
        <dbReference type="RefSeq" id="XP_022328573.1"/>
    </source>
</evidence>
<evidence type="ECO:0000256" key="2">
    <source>
        <dbReference type="SAM" id="Phobius"/>
    </source>
</evidence>
<feature type="compositionally biased region" description="Low complexity" evidence="1">
    <location>
        <begin position="88"/>
        <end position="99"/>
    </location>
</feature>
<dbReference type="PANTHER" id="PTHR23352">
    <property type="entry name" value="NEURAL PROLIFERATION DIFFERENTIATION AND CONTROL PROTEIN-1 NPDC-1 PROTEIN"/>
    <property type="match status" value="1"/>
</dbReference>
<feature type="chain" id="PRO_5034289734" evidence="3">
    <location>
        <begin position="22"/>
        <end position="277"/>
    </location>
</feature>
<name>A0A8B8DLC3_CRAVI</name>
<keyword evidence="2" id="KW-0472">Membrane</keyword>
<dbReference type="Pfam" id="PF06809">
    <property type="entry name" value="NPDC1"/>
    <property type="match status" value="1"/>
</dbReference>